<organism evidence="3 4">
    <name type="scientific">Hermanssonia centrifuga</name>
    <dbReference type="NCBI Taxonomy" id="98765"/>
    <lineage>
        <taxon>Eukaryota</taxon>
        <taxon>Fungi</taxon>
        <taxon>Dikarya</taxon>
        <taxon>Basidiomycota</taxon>
        <taxon>Agaricomycotina</taxon>
        <taxon>Agaricomycetes</taxon>
        <taxon>Polyporales</taxon>
        <taxon>Meruliaceae</taxon>
        <taxon>Hermanssonia</taxon>
    </lineage>
</organism>
<dbReference type="AlphaFoldDB" id="A0A2R6NL55"/>
<feature type="compositionally biased region" description="Acidic residues" evidence="1">
    <location>
        <begin position="334"/>
        <end position="343"/>
    </location>
</feature>
<dbReference type="EMBL" id="MLYV02001111">
    <property type="protein sequence ID" value="PSR73084.1"/>
    <property type="molecule type" value="Genomic_DNA"/>
</dbReference>
<name>A0A2R6NL55_9APHY</name>
<dbReference type="InterPro" id="IPR037647">
    <property type="entry name" value="HIRIP3"/>
</dbReference>
<feature type="compositionally biased region" description="Basic and acidic residues" evidence="1">
    <location>
        <begin position="150"/>
        <end position="165"/>
    </location>
</feature>
<dbReference type="PROSITE" id="PS51998">
    <property type="entry name" value="DEK_C"/>
    <property type="match status" value="1"/>
</dbReference>
<dbReference type="Proteomes" id="UP000186601">
    <property type="component" value="Unassembled WGS sequence"/>
</dbReference>
<feature type="region of interest" description="Disordered" evidence="1">
    <location>
        <begin position="312"/>
        <end position="348"/>
    </location>
</feature>
<dbReference type="PANTHER" id="PTHR15410">
    <property type="entry name" value="HIRA-INTERACTING PROTEIN 3"/>
    <property type="match status" value="1"/>
</dbReference>
<evidence type="ECO:0000313" key="3">
    <source>
        <dbReference type="EMBL" id="PSR73084.1"/>
    </source>
</evidence>
<dbReference type="InterPro" id="IPR014876">
    <property type="entry name" value="DEK_C"/>
</dbReference>
<keyword evidence="4" id="KW-1185">Reference proteome</keyword>
<protein>
    <recommendedName>
        <fullName evidence="2">DEK-C domain-containing protein</fullName>
    </recommendedName>
</protein>
<dbReference type="GO" id="GO:0005634">
    <property type="term" value="C:nucleus"/>
    <property type="evidence" value="ECO:0007669"/>
    <property type="project" value="TreeGrafter"/>
</dbReference>
<dbReference type="OrthoDB" id="552755at2759"/>
<sequence>MADNNISAEEIPGIVKDVVLQAHKSQSLDQLTPRLIRQQVEDRMGLELGALDEKQYKTVVKQALDSVMAELGDPSEAEQPAPVKPKKAAQPKKPTKRKSSEAAEGEEKLTKKTKAAPAKKKAETNTRGKKGKVVRSPSVIPSSDEEDEPSKDSTTKPKTKSEVEHTSSPPKKRQKKDAMAIDEEGEVSNGVEKPRPSTPADLPDTNGATGYLETDDVAMKATKGKRKSKAAVEELSPDDQEIKRLKSFVVGCGVRKVWAREFKDVDKREQIRRLRHILADLGMTGRLSMEKAKQIKEKRELAKELEDVQQFEKAVVDGPAPSRRSKARSKAEEASESEEESEVELPKKKRMNARLSINAFLGDQSDDE</sequence>
<gene>
    <name evidence="3" type="ORF">PHLCEN_2v11054</name>
</gene>
<proteinExistence type="predicted"/>
<feature type="domain" description="DEK-C" evidence="2">
    <location>
        <begin position="5"/>
        <end position="69"/>
    </location>
</feature>
<comment type="caution">
    <text evidence="3">The sequence shown here is derived from an EMBL/GenBank/DDBJ whole genome shotgun (WGS) entry which is preliminary data.</text>
</comment>
<reference evidence="3 4" key="1">
    <citation type="submission" date="2018-02" db="EMBL/GenBank/DDBJ databases">
        <title>Genome sequence of the basidiomycete white-rot fungus Phlebia centrifuga.</title>
        <authorList>
            <person name="Granchi Z."/>
            <person name="Peng M."/>
            <person name="de Vries R.P."/>
            <person name="Hilden K."/>
            <person name="Makela M.R."/>
            <person name="Grigoriev I."/>
            <person name="Riley R."/>
        </authorList>
    </citation>
    <scope>NUCLEOTIDE SEQUENCE [LARGE SCALE GENOMIC DNA]</scope>
    <source>
        <strain evidence="3 4">FBCC195</strain>
    </source>
</reference>
<evidence type="ECO:0000259" key="2">
    <source>
        <dbReference type="PROSITE" id="PS51998"/>
    </source>
</evidence>
<dbReference type="STRING" id="98765.A0A2R6NL55"/>
<accession>A0A2R6NL55</accession>
<feature type="compositionally biased region" description="Basic and acidic residues" evidence="1">
    <location>
        <begin position="98"/>
        <end position="110"/>
    </location>
</feature>
<evidence type="ECO:0000256" key="1">
    <source>
        <dbReference type="SAM" id="MobiDB-lite"/>
    </source>
</evidence>
<dbReference type="PANTHER" id="PTHR15410:SF2">
    <property type="entry name" value="HIRA-INTERACTING PROTEIN 3"/>
    <property type="match status" value="1"/>
</dbReference>
<feature type="compositionally biased region" description="Basic residues" evidence="1">
    <location>
        <begin position="84"/>
        <end position="97"/>
    </location>
</feature>
<evidence type="ECO:0000313" key="4">
    <source>
        <dbReference type="Proteomes" id="UP000186601"/>
    </source>
</evidence>
<feature type="region of interest" description="Disordered" evidence="1">
    <location>
        <begin position="70"/>
        <end position="236"/>
    </location>
</feature>